<dbReference type="EMBL" id="JDVG02000374">
    <property type="protein sequence ID" value="KFB72538.1"/>
    <property type="molecule type" value="Genomic_DNA"/>
</dbReference>
<sequence>MSKLLSVAEPSPQREAPAAKFALWALGFRPFYLLASIFAALSIPLWVAQYAGYLPVTFMRSSSWHGHEMLFGYTLAVVAGFLFTAGRNWTGQATPTGGVLFAFALLWIAGRILVLTPYATAAALVNAAFPVAVAIGLAIPLVKSRNQRNYFFVALLIFLGAAVLAMHLSWLGMLAAWPERASLQAGLDVILFIIAVMGGRVIPMFTNNGIPGTQATRHPLVEKFALGSVLALLGADILLAPATVIASIALVAALAHAARLYLWQPWRTYATPLVWVLHAAYGWIVVYLVLRALAALGLLAEPLAMHALTIGAIGGMTIGMMVRTARGHTGRPLLADRFELAFFVLVQCAAIIRVFGGMIVPDAYLSTVLGSGICWSLAFALYAIRYWPVLSRARIDGKPG</sequence>
<reference evidence="1 2" key="1">
    <citation type="submission" date="2014-02" db="EMBL/GenBank/DDBJ databases">
        <title>Expanding our view of genomic diversity in Candidatus Accumulibacter clades.</title>
        <authorList>
            <person name="Skennerton C.T."/>
            <person name="Barr J.J."/>
            <person name="Slater F.R."/>
            <person name="Bond P.L."/>
            <person name="Tyson G.W."/>
        </authorList>
    </citation>
    <scope>NUCLEOTIDE SEQUENCE [LARGE SCALE GENOMIC DNA]</scope>
    <source>
        <strain evidence="2">BA-91</strain>
    </source>
</reference>
<dbReference type="Pfam" id="PF05940">
    <property type="entry name" value="NnrS"/>
    <property type="match status" value="1"/>
</dbReference>
<name>A0A080LVA8_9PROT</name>
<dbReference type="Proteomes" id="UP000020077">
    <property type="component" value="Unassembled WGS sequence"/>
</dbReference>
<gene>
    <name evidence="1" type="ORF">AW09_002271</name>
</gene>
<proteinExistence type="predicted"/>
<comment type="caution">
    <text evidence="1">The sequence shown here is derived from an EMBL/GenBank/DDBJ whole genome shotgun (WGS) entry which is preliminary data.</text>
</comment>
<dbReference type="InterPro" id="IPR010266">
    <property type="entry name" value="NnrS"/>
</dbReference>
<evidence type="ECO:0000313" key="1">
    <source>
        <dbReference type="EMBL" id="KFB72538.1"/>
    </source>
</evidence>
<accession>A0A080LVA8</accession>
<evidence type="ECO:0000313" key="2">
    <source>
        <dbReference type="Proteomes" id="UP000020077"/>
    </source>
</evidence>
<protein>
    <submittedName>
        <fullName evidence="1">NnrS protein</fullName>
    </submittedName>
</protein>
<dbReference type="AlphaFoldDB" id="A0A080LVA8"/>
<organism evidence="1 2">
    <name type="scientific">Candidatus Accumulibacter phosphatis</name>
    <dbReference type="NCBI Taxonomy" id="327160"/>
    <lineage>
        <taxon>Bacteria</taxon>
        <taxon>Pseudomonadati</taxon>
        <taxon>Pseudomonadota</taxon>
        <taxon>Betaproteobacteria</taxon>
        <taxon>Candidatus Accumulibacter</taxon>
    </lineage>
</organism>